<gene>
    <name evidence="1" type="ORF">OHX15_07965</name>
</gene>
<dbReference type="EMBL" id="JAOXLN010000006">
    <property type="protein sequence ID" value="MDZ5085320.1"/>
    <property type="molecule type" value="Genomic_DNA"/>
</dbReference>
<keyword evidence="2" id="KW-1185">Reference proteome</keyword>
<organism evidence="1 2">
    <name type="scientific">Mycolicibacterium parafortuitum</name>
    <name type="common">Mycobacterium parafortuitum</name>
    <dbReference type="NCBI Taxonomy" id="39692"/>
    <lineage>
        <taxon>Bacteria</taxon>
        <taxon>Bacillati</taxon>
        <taxon>Actinomycetota</taxon>
        <taxon>Actinomycetes</taxon>
        <taxon>Mycobacteriales</taxon>
        <taxon>Mycobacteriaceae</taxon>
        <taxon>Mycolicibacterium</taxon>
    </lineage>
</organism>
<reference evidence="1 2" key="1">
    <citation type="journal article" date="2021" name="Chemosphere">
        <title>Bioballs carrying a syntrophic Rhodococcus and Mycolicibacterium consortium for simultaneous sorption and biodegradation of fuel oil in contaminated freshwater.</title>
        <authorList>
            <person name="Naloka K."/>
            <person name="Polrit D."/>
            <person name="Muangchinda C."/>
            <person name="Thoetkiattikul H."/>
            <person name="Pinyakong O."/>
        </authorList>
    </citation>
    <scope>NUCLEOTIDE SEQUENCE [LARGE SCALE GENOMIC DNA]</scope>
    <source>
        <strain evidence="1 2">J101</strain>
    </source>
</reference>
<sequence length="59" mass="6135">MGVIVVVLRHLAGQILRHLAGQILCHLSGQLVGRLCGGVVLVGVLVVAIDFTGFSTRAT</sequence>
<evidence type="ECO:0000313" key="2">
    <source>
        <dbReference type="Proteomes" id="UP001289645"/>
    </source>
</evidence>
<name>A0ACC6MEB7_MYCPF</name>
<evidence type="ECO:0000313" key="1">
    <source>
        <dbReference type="EMBL" id="MDZ5085320.1"/>
    </source>
</evidence>
<comment type="caution">
    <text evidence="1">The sequence shown here is derived from an EMBL/GenBank/DDBJ whole genome shotgun (WGS) entry which is preliminary data.</text>
</comment>
<accession>A0ACC6MEB7</accession>
<dbReference type="Proteomes" id="UP001289645">
    <property type="component" value="Unassembled WGS sequence"/>
</dbReference>
<proteinExistence type="predicted"/>
<protein>
    <submittedName>
        <fullName evidence="1">Uncharacterized protein</fullName>
    </submittedName>
</protein>